<name>A0A8E2ESJ4_9PEZI</name>
<feature type="non-terminal residue" evidence="1">
    <location>
        <position position="148"/>
    </location>
</feature>
<evidence type="ECO:0000313" key="1">
    <source>
        <dbReference type="EMBL" id="OCL04060.1"/>
    </source>
</evidence>
<reference evidence="1 2" key="1">
    <citation type="journal article" date="2016" name="Nat. Commun.">
        <title>Ectomycorrhizal ecology is imprinted in the genome of the dominant symbiotic fungus Cenococcum geophilum.</title>
        <authorList>
            <consortium name="DOE Joint Genome Institute"/>
            <person name="Peter M."/>
            <person name="Kohler A."/>
            <person name="Ohm R.A."/>
            <person name="Kuo A."/>
            <person name="Krutzmann J."/>
            <person name="Morin E."/>
            <person name="Arend M."/>
            <person name="Barry K.W."/>
            <person name="Binder M."/>
            <person name="Choi C."/>
            <person name="Clum A."/>
            <person name="Copeland A."/>
            <person name="Grisel N."/>
            <person name="Haridas S."/>
            <person name="Kipfer T."/>
            <person name="LaButti K."/>
            <person name="Lindquist E."/>
            <person name="Lipzen A."/>
            <person name="Maire R."/>
            <person name="Meier B."/>
            <person name="Mihaltcheva S."/>
            <person name="Molinier V."/>
            <person name="Murat C."/>
            <person name="Poggeler S."/>
            <person name="Quandt C.A."/>
            <person name="Sperisen C."/>
            <person name="Tritt A."/>
            <person name="Tisserant E."/>
            <person name="Crous P.W."/>
            <person name="Henrissat B."/>
            <person name="Nehls U."/>
            <person name="Egli S."/>
            <person name="Spatafora J.W."/>
            <person name="Grigoriev I.V."/>
            <person name="Martin F.M."/>
        </authorList>
    </citation>
    <scope>NUCLEOTIDE SEQUENCE [LARGE SCALE GENOMIC DNA]</scope>
    <source>
        <strain evidence="1 2">CBS 207.34</strain>
    </source>
</reference>
<feature type="non-terminal residue" evidence="1">
    <location>
        <position position="1"/>
    </location>
</feature>
<dbReference type="EMBL" id="KV750611">
    <property type="protein sequence ID" value="OCL04060.1"/>
    <property type="molecule type" value="Genomic_DNA"/>
</dbReference>
<gene>
    <name evidence="1" type="ORF">AOQ84DRAFT_272406</name>
</gene>
<protein>
    <submittedName>
        <fullName evidence="1">Uncharacterized protein</fullName>
    </submittedName>
</protein>
<keyword evidence="2" id="KW-1185">Reference proteome</keyword>
<proteinExistence type="predicted"/>
<sequence>FRTQNDPYAPFQRSNYIERKGAVDIRCSCLDVTHGLFSIESGSSATLIVLQFRFDPRKRARRFESVHISLEFRSMEQGKAGLEVYAIAPVERMTLLPTTQHKEAKRNASLQLSSAAPVVGLTATGTVRWEKSVGRNTSDQTTLTSDLF</sequence>
<dbReference type="AlphaFoldDB" id="A0A8E2ESJ4"/>
<dbReference type="Proteomes" id="UP000250140">
    <property type="component" value="Unassembled WGS sequence"/>
</dbReference>
<evidence type="ECO:0000313" key="2">
    <source>
        <dbReference type="Proteomes" id="UP000250140"/>
    </source>
</evidence>
<organism evidence="1 2">
    <name type="scientific">Glonium stellatum</name>
    <dbReference type="NCBI Taxonomy" id="574774"/>
    <lineage>
        <taxon>Eukaryota</taxon>
        <taxon>Fungi</taxon>
        <taxon>Dikarya</taxon>
        <taxon>Ascomycota</taxon>
        <taxon>Pezizomycotina</taxon>
        <taxon>Dothideomycetes</taxon>
        <taxon>Pleosporomycetidae</taxon>
        <taxon>Gloniales</taxon>
        <taxon>Gloniaceae</taxon>
        <taxon>Glonium</taxon>
    </lineage>
</organism>
<accession>A0A8E2ESJ4</accession>
<dbReference type="OrthoDB" id="5030973at2759"/>